<feature type="region of interest" description="Disordered" evidence="7">
    <location>
        <begin position="1"/>
        <end position="38"/>
    </location>
</feature>
<evidence type="ECO:0000256" key="7">
    <source>
        <dbReference type="SAM" id="MobiDB-lite"/>
    </source>
</evidence>
<name>A0A9P4YQD5_9HYPO</name>
<dbReference type="InterPro" id="IPR008972">
    <property type="entry name" value="Cupredoxin"/>
</dbReference>
<dbReference type="InterPro" id="IPR011706">
    <property type="entry name" value="Cu-oxidase_C"/>
</dbReference>
<comment type="caution">
    <text evidence="12">The sequence shown here is derived from an EMBL/GenBank/DDBJ whole genome shotgun (WGS) entry which is preliminary data.</text>
</comment>
<dbReference type="InterPro" id="IPR011707">
    <property type="entry name" value="Cu-oxidase-like_N"/>
</dbReference>
<dbReference type="PROSITE" id="PS00080">
    <property type="entry name" value="MULTICOPPER_OXIDASE2"/>
    <property type="match status" value="1"/>
</dbReference>
<dbReference type="GO" id="GO:0016491">
    <property type="term" value="F:oxidoreductase activity"/>
    <property type="evidence" value="ECO:0007669"/>
    <property type="project" value="UniProtKB-KW"/>
</dbReference>
<dbReference type="CDD" id="cd13886">
    <property type="entry name" value="CuRO_2_MCO_like_1"/>
    <property type="match status" value="1"/>
</dbReference>
<feature type="compositionally biased region" description="Basic and acidic residues" evidence="7">
    <location>
        <begin position="1"/>
        <end position="13"/>
    </location>
</feature>
<feature type="domain" description="Plastocyanin-like" evidence="11">
    <location>
        <begin position="192"/>
        <end position="306"/>
    </location>
</feature>
<dbReference type="PROSITE" id="PS00079">
    <property type="entry name" value="MULTICOPPER_OXIDASE1"/>
    <property type="match status" value="1"/>
</dbReference>
<comment type="similarity">
    <text evidence="1">Belongs to the multicopper oxidase family.</text>
</comment>
<dbReference type="FunFam" id="2.60.40.420:FF:000071">
    <property type="entry name" value="Conidial pigment biosynthesis oxidase Abr1/brown 1"/>
    <property type="match status" value="1"/>
</dbReference>
<feature type="compositionally biased region" description="Low complexity" evidence="7">
    <location>
        <begin position="83"/>
        <end position="102"/>
    </location>
</feature>
<keyword evidence="6" id="KW-0325">Glycoprotein</keyword>
<keyword evidence="3" id="KW-0732">Signal</keyword>
<evidence type="ECO:0000313" key="13">
    <source>
        <dbReference type="Proteomes" id="UP000749293"/>
    </source>
</evidence>
<gene>
    <name evidence="12" type="ORF">GMORB2_3575</name>
</gene>
<accession>A0A9P4YQD5</accession>
<keyword evidence="8" id="KW-0472">Membrane</keyword>
<evidence type="ECO:0000256" key="8">
    <source>
        <dbReference type="SAM" id="Phobius"/>
    </source>
</evidence>
<protein>
    <submittedName>
        <fullName evidence="12">Multicopper oxidase with three cupredoxin domains</fullName>
    </submittedName>
</protein>
<evidence type="ECO:0000256" key="4">
    <source>
        <dbReference type="ARBA" id="ARBA00023002"/>
    </source>
</evidence>
<feature type="domain" description="Plastocyanin-like" evidence="10">
    <location>
        <begin position="580"/>
        <end position="706"/>
    </location>
</feature>
<feature type="domain" description="Plastocyanin-like" evidence="9">
    <location>
        <begin position="319"/>
        <end position="480"/>
    </location>
</feature>
<dbReference type="Gene3D" id="2.60.40.420">
    <property type="entry name" value="Cupredoxins - blue copper proteins"/>
    <property type="match status" value="3"/>
</dbReference>
<keyword evidence="4" id="KW-0560">Oxidoreductase</keyword>
<dbReference type="Pfam" id="PF07732">
    <property type="entry name" value="Cu-oxidase_3"/>
    <property type="match status" value="1"/>
</dbReference>
<dbReference type="AlphaFoldDB" id="A0A9P4YQD5"/>
<proteinExistence type="inferred from homology"/>
<dbReference type="GO" id="GO:0005507">
    <property type="term" value="F:copper ion binding"/>
    <property type="evidence" value="ECO:0007669"/>
    <property type="project" value="InterPro"/>
</dbReference>
<keyword evidence="8" id="KW-1133">Transmembrane helix</keyword>
<dbReference type="InterPro" id="IPR045087">
    <property type="entry name" value="Cu-oxidase_fam"/>
</dbReference>
<keyword evidence="8" id="KW-0812">Transmembrane</keyword>
<evidence type="ECO:0000259" key="9">
    <source>
        <dbReference type="Pfam" id="PF00394"/>
    </source>
</evidence>
<dbReference type="Proteomes" id="UP000749293">
    <property type="component" value="Unassembled WGS sequence"/>
</dbReference>
<dbReference type="SUPFAM" id="SSF49503">
    <property type="entry name" value="Cupredoxins"/>
    <property type="match status" value="3"/>
</dbReference>
<evidence type="ECO:0000256" key="3">
    <source>
        <dbReference type="ARBA" id="ARBA00022729"/>
    </source>
</evidence>
<dbReference type="CDD" id="cd13857">
    <property type="entry name" value="CuRO_1_Diphenol_Ox"/>
    <property type="match status" value="1"/>
</dbReference>
<feature type="transmembrane region" description="Helical" evidence="8">
    <location>
        <begin position="48"/>
        <end position="70"/>
    </location>
</feature>
<organism evidence="12 13">
    <name type="scientific">Geosmithia morbida</name>
    <dbReference type="NCBI Taxonomy" id="1094350"/>
    <lineage>
        <taxon>Eukaryota</taxon>
        <taxon>Fungi</taxon>
        <taxon>Dikarya</taxon>
        <taxon>Ascomycota</taxon>
        <taxon>Pezizomycotina</taxon>
        <taxon>Sordariomycetes</taxon>
        <taxon>Hypocreomycetidae</taxon>
        <taxon>Hypocreales</taxon>
        <taxon>Bionectriaceae</taxon>
        <taxon>Geosmithia</taxon>
    </lineage>
</organism>
<dbReference type="PANTHER" id="PTHR11709">
    <property type="entry name" value="MULTI-COPPER OXIDASE"/>
    <property type="match status" value="1"/>
</dbReference>
<keyword evidence="13" id="KW-1185">Reference proteome</keyword>
<sequence length="743" mass="82998">MSAGEDSHAKLEEQPFLEDGWEQDGTSLGGSAQPDHWSIKSKKGQASWIAASTIVILVTITLFGLSVIALNMGTSAGTAIGSQDTQQATASSSSSSSSAPATVADEPAQDQDGEGQQEGDHKHPTAPVFIEEPQQEEEEEEDSGTPSDKNRLVQYHEDLPSIPRLRDTSAYILDRSWAIDAPPTTREFFWTISDAQLNPDGVYRPMMLVNNQFPGPLVECNEGDRIVVHVENRAANATAIHFHGLFQNGTNAMDGTVGITQCAIAPNSNFTYTFDVRGQSGTYWYHAHHSAQASDGLLGPMVIHSTDEPTLQEMHYDTDRVVMVQDHYHNTTAELLMDYLQPGRENDEPVPENGLINGRGVRSCEEFAGWPCDDTDVTAPVIDLVRGQRHRIRFINVGAFAEFQIQFDEHPFYVTEVDGTDVHPEPFHRLNILPAQRYSVILEANLTTTDSFWMRARMVTHCFTRDNPLLEAETRAIVRYIYPDAALTTTDVAVAQPETENWPDAIEITCRDLNTTLLKPVRAQTPPPSDHHVNLRANFMIGHWTLARGFFNDSTWHANSTHPSLHRLLESGRFKSPSVFDAPGLYANNVDFDPEHDFVLQTTGVRTVDISINNFDDGAHPFHLHGHKFYVLIQSTSGYPPTPEELPRVLDERGLLDNPLRRDTVTVQGYAWAVIRVVLDNPGLWAFHCHNAWHAESGMVMQFLSRGDVVKDWELAPEQKDICRRLGVERGMRPPDSLWFGII</sequence>
<dbReference type="InterPro" id="IPR002355">
    <property type="entry name" value="Cu_oxidase_Cu_BS"/>
</dbReference>
<keyword evidence="5" id="KW-0186">Copper</keyword>
<dbReference type="InterPro" id="IPR001117">
    <property type="entry name" value="Cu-oxidase_2nd"/>
</dbReference>
<keyword evidence="2" id="KW-0479">Metal-binding</keyword>
<evidence type="ECO:0000256" key="6">
    <source>
        <dbReference type="ARBA" id="ARBA00023180"/>
    </source>
</evidence>
<feature type="region of interest" description="Disordered" evidence="7">
    <location>
        <begin position="83"/>
        <end position="153"/>
    </location>
</feature>
<dbReference type="RefSeq" id="XP_035318539.1">
    <property type="nucleotide sequence ID" value="XM_035465551.1"/>
</dbReference>
<dbReference type="CDD" id="cd13910">
    <property type="entry name" value="CuRO_3_MCO_like_4"/>
    <property type="match status" value="1"/>
</dbReference>
<evidence type="ECO:0000256" key="5">
    <source>
        <dbReference type="ARBA" id="ARBA00023008"/>
    </source>
</evidence>
<feature type="compositionally biased region" description="Acidic residues" evidence="7">
    <location>
        <begin position="107"/>
        <end position="117"/>
    </location>
</feature>
<evidence type="ECO:0000259" key="11">
    <source>
        <dbReference type="Pfam" id="PF07732"/>
    </source>
</evidence>
<dbReference type="OrthoDB" id="10255118at2759"/>
<dbReference type="PANTHER" id="PTHR11709:SF414">
    <property type="entry name" value="ADR239WP"/>
    <property type="match status" value="1"/>
</dbReference>
<feature type="compositionally biased region" description="Acidic residues" evidence="7">
    <location>
        <begin position="133"/>
        <end position="143"/>
    </location>
</feature>
<dbReference type="EMBL" id="JAANYQ010000020">
    <property type="protein sequence ID" value="KAF4119887.1"/>
    <property type="molecule type" value="Genomic_DNA"/>
</dbReference>
<dbReference type="InterPro" id="IPR033138">
    <property type="entry name" value="Cu_oxidase_CS"/>
</dbReference>
<evidence type="ECO:0000313" key="12">
    <source>
        <dbReference type="EMBL" id="KAF4119887.1"/>
    </source>
</evidence>
<dbReference type="GeneID" id="55969803"/>
<reference evidence="12" key="1">
    <citation type="submission" date="2020-03" db="EMBL/GenBank/DDBJ databases">
        <title>Site-based positive gene gene selection in Geosmithia morbida across the United States reveals a broad range of putative effectors and factors for local host and environmental adapation.</title>
        <authorList>
            <person name="Onufrak A."/>
            <person name="Murdoch R.W."/>
            <person name="Gazis R."/>
            <person name="Huff M."/>
            <person name="Staton M."/>
            <person name="Klingeman W."/>
            <person name="Hadziabdic D."/>
        </authorList>
    </citation>
    <scope>NUCLEOTIDE SEQUENCE</scope>
    <source>
        <strain evidence="12">1262</strain>
    </source>
</reference>
<evidence type="ECO:0000256" key="1">
    <source>
        <dbReference type="ARBA" id="ARBA00010609"/>
    </source>
</evidence>
<evidence type="ECO:0000256" key="2">
    <source>
        <dbReference type="ARBA" id="ARBA00022723"/>
    </source>
</evidence>
<dbReference type="Pfam" id="PF00394">
    <property type="entry name" value="Cu-oxidase"/>
    <property type="match status" value="1"/>
</dbReference>
<evidence type="ECO:0000259" key="10">
    <source>
        <dbReference type="Pfam" id="PF07731"/>
    </source>
</evidence>
<dbReference type="Pfam" id="PF07731">
    <property type="entry name" value="Cu-oxidase_2"/>
    <property type="match status" value="1"/>
</dbReference>